<proteinExistence type="predicted"/>
<keyword evidence="3" id="KW-1185">Reference proteome</keyword>
<dbReference type="Pfam" id="PF00050">
    <property type="entry name" value="Kazal_1"/>
    <property type="match status" value="1"/>
</dbReference>
<dbReference type="EMBL" id="OV170230">
    <property type="protein sequence ID" value="CAH0714907.1"/>
    <property type="molecule type" value="Genomic_DNA"/>
</dbReference>
<protein>
    <recommendedName>
        <fullName evidence="1">Kazal-like domain-containing protein</fullName>
    </recommendedName>
</protein>
<evidence type="ECO:0000313" key="3">
    <source>
        <dbReference type="Proteomes" id="UP000838878"/>
    </source>
</evidence>
<dbReference type="PROSITE" id="PS51465">
    <property type="entry name" value="KAZAL_2"/>
    <property type="match status" value="1"/>
</dbReference>
<dbReference type="Gene3D" id="3.30.60.30">
    <property type="match status" value="1"/>
</dbReference>
<feature type="non-terminal residue" evidence="2">
    <location>
        <position position="121"/>
    </location>
</feature>
<accession>A0A8J9U6Y0</accession>
<dbReference type="Proteomes" id="UP000838878">
    <property type="component" value="Chromosome 10"/>
</dbReference>
<name>A0A8J9U6Y0_9NEOP</name>
<dbReference type="SUPFAM" id="SSF100895">
    <property type="entry name" value="Kazal-type serine protease inhibitors"/>
    <property type="match status" value="1"/>
</dbReference>
<evidence type="ECO:0000313" key="2">
    <source>
        <dbReference type="EMBL" id="CAH0714907.1"/>
    </source>
</evidence>
<dbReference type="InterPro" id="IPR002350">
    <property type="entry name" value="Kazal_dom"/>
</dbReference>
<evidence type="ECO:0000259" key="1">
    <source>
        <dbReference type="PROSITE" id="PS51465"/>
    </source>
</evidence>
<sequence>MDSRVRHCQAHYEEGKRTRRYNNHECFLSFSTHVHTGSVKKQLTVPLISVRNQDDEKQHKTRNTDGDFLTTTEVSKNCMCSKIYDPVCGTDDKSYYNLCQLECENKSSKVIVKHQGKCIPF</sequence>
<dbReference type="OrthoDB" id="328123at2759"/>
<dbReference type="PROSITE" id="PS00282">
    <property type="entry name" value="KAZAL_1"/>
    <property type="match status" value="1"/>
</dbReference>
<reference evidence="2" key="1">
    <citation type="submission" date="2021-12" db="EMBL/GenBank/DDBJ databases">
        <authorList>
            <person name="Martin H S."/>
        </authorList>
    </citation>
    <scope>NUCLEOTIDE SEQUENCE</scope>
</reference>
<dbReference type="InterPro" id="IPR036058">
    <property type="entry name" value="Kazal_dom_sf"/>
</dbReference>
<dbReference type="SMART" id="SM00280">
    <property type="entry name" value="KAZAL"/>
    <property type="match status" value="1"/>
</dbReference>
<gene>
    <name evidence="2" type="ORF">BINO364_LOCUS1915</name>
</gene>
<feature type="domain" description="Kazal-like" evidence="1">
    <location>
        <begin position="72"/>
        <end position="120"/>
    </location>
</feature>
<organism evidence="2 3">
    <name type="scientific">Brenthis ino</name>
    <name type="common">lesser marbled fritillary</name>
    <dbReference type="NCBI Taxonomy" id="405034"/>
    <lineage>
        <taxon>Eukaryota</taxon>
        <taxon>Metazoa</taxon>
        <taxon>Ecdysozoa</taxon>
        <taxon>Arthropoda</taxon>
        <taxon>Hexapoda</taxon>
        <taxon>Insecta</taxon>
        <taxon>Pterygota</taxon>
        <taxon>Neoptera</taxon>
        <taxon>Endopterygota</taxon>
        <taxon>Lepidoptera</taxon>
        <taxon>Glossata</taxon>
        <taxon>Ditrysia</taxon>
        <taxon>Papilionoidea</taxon>
        <taxon>Nymphalidae</taxon>
        <taxon>Heliconiinae</taxon>
        <taxon>Argynnini</taxon>
        <taxon>Brenthis</taxon>
    </lineage>
</organism>
<dbReference type="CDD" id="cd00104">
    <property type="entry name" value="KAZAL_FS"/>
    <property type="match status" value="1"/>
</dbReference>
<dbReference type="AlphaFoldDB" id="A0A8J9U6Y0"/>